<dbReference type="GO" id="GO:0003676">
    <property type="term" value="F:nucleic acid binding"/>
    <property type="evidence" value="ECO:0007669"/>
    <property type="project" value="UniProtKB-UniRule"/>
</dbReference>
<dbReference type="FunFam" id="3.30.420.10:FF:000090">
    <property type="entry name" value="Ribonuclease H"/>
    <property type="match status" value="1"/>
</dbReference>
<dbReference type="PANTHER" id="PTHR10642">
    <property type="entry name" value="RIBONUCLEASE H1"/>
    <property type="match status" value="1"/>
</dbReference>
<keyword evidence="8 10" id="KW-0378">Hydrolase</keyword>
<feature type="domain" description="RNase H type-1" evidence="12">
    <location>
        <begin position="188"/>
        <end position="337"/>
    </location>
</feature>
<dbReference type="PIRSF" id="PIRSF036852">
    <property type="entry name" value="Ribonuclease_H1_euk"/>
    <property type="match status" value="1"/>
</dbReference>
<dbReference type="Gene3D" id="3.30.420.10">
    <property type="entry name" value="Ribonuclease H-like superfamily/Ribonuclease H"/>
    <property type="match status" value="1"/>
</dbReference>
<evidence type="ECO:0000256" key="6">
    <source>
        <dbReference type="ARBA" id="ARBA00022723"/>
    </source>
</evidence>
<dbReference type="EC" id="3.1.26.4" evidence="4 10"/>
<dbReference type="AlphaFoldDB" id="A0AAE0KFS0"/>
<reference evidence="13" key="1">
    <citation type="journal article" date="2023" name="Mol. Phylogenet. Evol.">
        <title>Genome-scale phylogeny and comparative genomics of the fungal order Sordariales.</title>
        <authorList>
            <person name="Hensen N."/>
            <person name="Bonometti L."/>
            <person name="Westerberg I."/>
            <person name="Brannstrom I.O."/>
            <person name="Guillou S."/>
            <person name="Cros-Aarteil S."/>
            <person name="Calhoun S."/>
            <person name="Haridas S."/>
            <person name="Kuo A."/>
            <person name="Mondo S."/>
            <person name="Pangilinan J."/>
            <person name="Riley R."/>
            <person name="LaButti K."/>
            <person name="Andreopoulos B."/>
            <person name="Lipzen A."/>
            <person name="Chen C."/>
            <person name="Yan M."/>
            <person name="Daum C."/>
            <person name="Ng V."/>
            <person name="Clum A."/>
            <person name="Steindorff A."/>
            <person name="Ohm R.A."/>
            <person name="Martin F."/>
            <person name="Silar P."/>
            <person name="Natvig D.O."/>
            <person name="Lalanne C."/>
            <person name="Gautier V."/>
            <person name="Ament-Velasquez S.L."/>
            <person name="Kruys A."/>
            <person name="Hutchinson M.I."/>
            <person name="Powell A.J."/>
            <person name="Barry K."/>
            <person name="Miller A.N."/>
            <person name="Grigoriev I.V."/>
            <person name="Debuchy R."/>
            <person name="Gladieux P."/>
            <person name="Hiltunen Thoren M."/>
            <person name="Johannesson H."/>
        </authorList>
    </citation>
    <scope>NUCLEOTIDE SEQUENCE</scope>
    <source>
        <strain evidence="13">CBS 958.72</strain>
    </source>
</reference>
<accession>A0AAE0KFS0</accession>
<dbReference type="InterPro" id="IPR009027">
    <property type="entry name" value="Ribosomal_bL9/RNase_H1_N"/>
</dbReference>
<dbReference type="FunFam" id="3.40.970.10:FF:000001">
    <property type="entry name" value="Ribonuclease H1"/>
    <property type="match status" value="2"/>
</dbReference>
<evidence type="ECO:0000256" key="1">
    <source>
        <dbReference type="ARBA" id="ARBA00000077"/>
    </source>
</evidence>
<comment type="cofactor">
    <cofactor evidence="2 10">
        <name>Mg(2+)</name>
        <dbReference type="ChEBI" id="CHEBI:18420"/>
    </cofactor>
</comment>
<dbReference type="EMBL" id="JAULSN010000003">
    <property type="protein sequence ID" value="KAK3375651.1"/>
    <property type="molecule type" value="Genomic_DNA"/>
</dbReference>
<dbReference type="PROSITE" id="PS50879">
    <property type="entry name" value="RNASE_H_1"/>
    <property type="match status" value="1"/>
</dbReference>
<dbReference type="SUPFAM" id="SSF55658">
    <property type="entry name" value="L9 N-domain-like"/>
    <property type="match status" value="2"/>
</dbReference>
<comment type="caution">
    <text evidence="13">The sequence shown here is derived from an EMBL/GenBank/DDBJ whole genome shotgun (WGS) entry which is preliminary data.</text>
</comment>
<dbReference type="InterPro" id="IPR050092">
    <property type="entry name" value="RNase_H"/>
</dbReference>
<keyword evidence="14" id="KW-1185">Reference proteome</keyword>
<comment type="catalytic activity">
    <reaction evidence="1 10">
        <text>Endonucleolytic cleavage to 5'-phosphomonoester.</text>
        <dbReference type="EC" id="3.1.26.4"/>
    </reaction>
</comment>
<gene>
    <name evidence="13" type="ORF">B0T24DRAFT_548920</name>
</gene>
<evidence type="ECO:0000256" key="11">
    <source>
        <dbReference type="SAM" id="MobiDB-lite"/>
    </source>
</evidence>
<dbReference type="InterPro" id="IPR012337">
    <property type="entry name" value="RNaseH-like_sf"/>
</dbReference>
<feature type="compositionally biased region" description="Acidic residues" evidence="11">
    <location>
        <begin position="153"/>
        <end position="175"/>
    </location>
</feature>
<dbReference type="InterPro" id="IPR036397">
    <property type="entry name" value="RNaseH_sf"/>
</dbReference>
<protein>
    <recommendedName>
        <fullName evidence="4 10">Ribonuclease H</fullName>
        <shortName evidence="10">RNase H</shortName>
        <ecNumber evidence="4 10">3.1.26.4</ecNumber>
    </recommendedName>
</protein>
<sequence length="340" mass="37166">MPTNSSTFGFAPSRSGAKTSQSASKKRKMDSGETKYYAVRAGHKPGVYTTWAICQQQISGFKGAVFKSFLSYDDASAFAAGRDPPSMANDKPDRFYGVAVGRKPGVYTDWSKAQEAIVGWKGPKYRKFDTHAEALAFVRAYRNVAAAPLVELEGSEEEVEEEEDEEDDDVVEVEEPPTKRAKTAARSQAAVPIVYTDGSSLGNGRAGAVAGVGVFFGTGDPRNISERLVGDLQTNQRAELTAILRTLEVVPENQSIEIRTDSKYSIQCVTEWYINWQKNGWRAQGGPVKNQDLVVAIRARLDARQKKGAQTQFTWVKGHANDPGNVAADYLAVEGARKRA</sequence>
<keyword evidence="9 10" id="KW-0460">Magnesium</keyword>
<evidence type="ECO:0000256" key="10">
    <source>
        <dbReference type="PIRNR" id="PIRNR036852"/>
    </source>
</evidence>
<evidence type="ECO:0000256" key="7">
    <source>
        <dbReference type="ARBA" id="ARBA00022759"/>
    </source>
</evidence>
<evidence type="ECO:0000256" key="8">
    <source>
        <dbReference type="ARBA" id="ARBA00022801"/>
    </source>
</evidence>
<dbReference type="Pfam" id="PF00075">
    <property type="entry name" value="RNase_H"/>
    <property type="match status" value="1"/>
</dbReference>
<comment type="function">
    <text evidence="10">Endonuclease that specifically degrades the RNA of RNA-DNA hybrids.</text>
</comment>
<feature type="region of interest" description="Disordered" evidence="11">
    <location>
        <begin position="1"/>
        <end position="30"/>
    </location>
</feature>
<evidence type="ECO:0000256" key="2">
    <source>
        <dbReference type="ARBA" id="ARBA00001946"/>
    </source>
</evidence>
<evidence type="ECO:0000256" key="4">
    <source>
        <dbReference type="ARBA" id="ARBA00012180"/>
    </source>
</evidence>
<evidence type="ECO:0000313" key="13">
    <source>
        <dbReference type="EMBL" id="KAK3375651.1"/>
    </source>
</evidence>
<organism evidence="13 14">
    <name type="scientific">Lasiosphaeria ovina</name>
    <dbReference type="NCBI Taxonomy" id="92902"/>
    <lineage>
        <taxon>Eukaryota</taxon>
        <taxon>Fungi</taxon>
        <taxon>Dikarya</taxon>
        <taxon>Ascomycota</taxon>
        <taxon>Pezizomycotina</taxon>
        <taxon>Sordariomycetes</taxon>
        <taxon>Sordariomycetidae</taxon>
        <taxon>Sordariales</taxon>
        <taxon>Lasiosphaeriaceae</taxon>
        <taxon>Lasiosphaeria</taxon>
    </lineage>
</organism>
<evidence type="ECO:0000256" key="5">
    <source>
        <dbReference type="ARBA" id="ARBA00022722"/>
    </source>
</evidence>
<reference evidence="13" key="2">
    <citation type="submission" date="2023-06" db="EMBL/GenBank/DDBJ databases">
        <authorList>
            <consortium name="Lawrence Berkeley National Laboratory"/>
            <person name="Haridas S."/>
            <person name="Hensen N."/>
            <person name="Bonometti L."/>
            <person name="Westerberg I."/>
            <person name="Brannstrom I.O."/>
            <person name="Guillou S."/>
            <person name="Cros-Aarteil S."/>
            <person name="Calhoun S."/>
            <person name="Kuo A."/>
            <person name="Mondo S."/>
            <person name="Pangilinan J."/>
            <person name="Riley R."/>
            <person name="Labutti K."/>
            <person name="Andreopoulos B."/>
            <person name="Lipzen A."/>
            <person name="Chen C."/>
            <person name="Yanf M."/>
            <person name="Daum C."/>
            <person name="Ng V."/>
            <person name="Clum A."/>
            <person name="Steindorff A."/>
            <person name="Ohm R."/>
            <person name="Martin F."/>
            <person name="Silar P."/>
            <person name="Natvig D."/>
            <person name="Lalanne C."/>
            <person name="Gautier V."/>
            <person name="Ament-Velasquez S.L."/>
            <person name="Kruys A."/>
            <person name="Hutchinson M.I."/>
            <person name="Powell A.J."/>
            <person name="Barry K."/>
            <person name="Miller A.N."/>
            <person name="Grigoriev I.V."/>
            <person name="Debuchy R."/>
            <person name="Gladieux P."/>
            <person name="Thoren M.H."/>
            <person name="Johannesson H."/>
        </authorList>
    </citation>
    <scope>NUCLEOTIDE SEQUENCE</scope>
    <source>
        <strain evidence="13">CBS 958.72</strain>
    </source>
</reference>
<dbReference type="Gene3D" id="3.40.970.10">
    <property type="entry name" value="Ribonuclease H1, N-terminal domain"/>
    <property type="match status" value="2"/>
</dbReference>
<dbReference type="Proteomes" id="UP001287356">
    <property type="component" value="Unassembled WGS sequence"/>
</dbReference>
<dbReference type="InterPro" id="IPR037056">
    <property type="entry name" value="RNase_H1_N_sf"/>
</dbReference>
<keyword evidence="6 10" id="KW-0479">Metal-binding</keyword>
<name>A0AAE0KFS0_9PEZI</name>
<keyword evidence="5 10" id="KW-0540">Nuclease</keyword>
<proteinExistence type="inferred from homology"/>
<keyword evidence="7 10" id="KW-0255">Endonuclease</keyword>
<evidence type="ECO:0000259" key="12">
    <source>
        <dbReference type="PROSITE" id="PS50879"/>
    </source>
</evidence>
<dbReference type="GO" id="GO:0043137">
    <property type="term" value="P:DNA replication, removal of RNA primer"/>
    <property type="evidence" value="ECO:0007669"/>
    <property type="project" value="TreeGrafter"/>
</dbReference>
<dbReference type="SUPFAM" id="SSF53098">
    <property type="entry name" value="Ribonuclease H-like"/>
    <property type="match status" value="1"/>
</dbReference>
<dbReference type="InterPro" id="IPR002156">
    <property type="entry name" value="RNaseH_domain"/>
</dbReference>
<dbReference type="InterPro" id="IPR017067">
    <property type="entry name" value="RNase_H1_euk"/>
</dbReference>
<dbReference type="GO" id="GO:0004523">
    <property type="term" value="F:RNA-DNA hybrid ribonuclease activity"/>
    <property type="evidence" value="ECO:0007669"/>
    <property type="project" value="UniProtKB-UniRule"/>
</dbReference>
<dbReference type="InterPro" id="IPR011320">
    <property type="entry name" value="RNase_H1_N"/>
</dbReference>
<dbReference type="GO" id="GO:0000287">
    <property type="term" value="F:magnesium ion binding"/>
    <property type="evidence" value="ECO:0007669"/>
    <property type="project" value="UniProtKB-UniRule"/>
</dbReference>
<feature type="region of interest" description="Disordered" evidence="11">
    <location>
        <begin position="152"/>
        <end position="184"/>
    </location>
</feature>
<dbReference type="CDD" id="cd09280">
    <property type="entry name" value="RNase_HI_eukaryote_like"/>
    <property type="match status" value="1"/>
</dbReference>
<evidence type="ECO:0000313" key="14">
    <source>
        <dbReference type="Proteomes" id="UP001287356"/>
    </source>
</evidence>
<evidence type="ECO:0000256" key="9">
    <source>
        <dbReference type="ARBA" id="ARBA00022842"/>
    </source>
</evidence>
<dbReference type="PANTHER" id="PTHR10642:SF26">
    <property type="entry name" value="RIBONUCLEASE H1"/>
    <property type="match status" value="1"/>
</dbReference>
<dbReference type="Pfam" id="PF01693">
    <property type="entry name" value="Cauli_VI"/>
    <property type="match status" value="2"/>
</dbReference>
<comment type="similarity">
    <text evidence="3 10">Belongs to the RNase H family.</text>
</comment>
<evidence type="ECO:0000256" key="3">
    <source>
        <dbReference type="ARBA" id="ARBA00005300"/>
    </source>
</evidence>